<keyword evidence="10" id="KW-1185">Reference proteome</keyword>
<comment type="caution">
    <text evidence="9">The sequence shown here is derived from an EMBL/GenBank/DDBJ whole genome shotgun (WGS) entry which is preliminary data.</text>
</comment>
<dbReference type="InterPro" id="IPR012910">
    <property type="entry name" value="Plug_dom"/>
</dbReference>
<comment type="subcellular location">
    <subcellularLocation>
        <location evidence="1 4">Cell outer membrane</location>
    </subcellularLocation>
</comment>
<keyword evidence="6" id="KW-0732">Signal</keyword>
<evidence type="ECO:0000256" key="5">
    <source>
        <dbReference type="SAM" id="MobiDB-lite"/>
    </source>
</evidence>
<dbReference type="PANTHER" id="PTHR40980">
    <property type="entry name" value="PLUG DOMAIN-CONTAINING PROTEIN"/>
    <property type="match status" value="1"/>
</dbReference>
<keyword evidence="2 4" id="KW-0472">Membrane</keyword>
<feature type="domain" description="TonB-dependent receptor-like beta-barrel" evidence="7">
    <location>
        <begin position="480"/>
        <end position="1025"/>
    </location>
</feature>
<comment type="similarity">
    <text evidence="4">Belongs to the TonB-dependent receptor family.</text>
</comment>
<evidence type="ECO:0000256" key="6">
    <source>
        <dbReference type="SAM" id="SignalP"/>
    </source>
</evidence>
<sequence>MNTKRIAAALLATSALATPAWAQTVTPASTTEAPVEAGPPSQDTDGPGGDEIVVTGIRASQAKSIDVKRQSAAIVDAISAEDIGKLPDVTIVDSLQRISGVQIQRSAGEGATVNIRGLPQVVTLLNGEQYLSPANLGSAQPNLNDIPAQLFSGVVVFKSQDVRNALSGLSGTLDLRTRRPFDFKTGLTASAQGEYQTGRDTKTDDYVTSGLLSWRTDRFGVLVSAGYGNITLGNNYAGFSQSNLLNNDWGGDGANWVSPHGYDTFHREVERERLGVSGSLQWEIDDGVTLTGEGFYTRFVEHDLRAGMNISNRWTGLGWTSPAVSNQTSIVGPNNAPVLNVQQYNLDAWWVNSFSVNRTIHSESKNFNLELKYDKGGPLTFTSRAIYADADYKNTNGQVQGDLSNWQASTADGSVDHTFTLFRNSADPTRGTFYPANIASQYPASQYTNGVVGSRGGRYIAPNPLGYARDPQLTLGFAPNNLYWGGFNRPIGGGLGPNATLQQYMANLDSYTVAAYSSEGNNRNKSDLLAFRLDGAYDFEKNGDKLFGILKRVDMGARASRRRTEIEVYHLFSRLYAGNGASDPNGCAVQWKAIDVVLDNTTAGACRAGENVPNPAFNSNLPASASNPVSIFQGYTANRPTKLAANNNTYFLSDFGSVTRGFPGVWVADPRDFNDPQAFQERVFGNAFPVIIPGSSYDVDFYEQSGYVNADLELGPVEVNAGVKGIHTRIRVRQNLTGDTIPYGDTNQDIGDFFAGNSYWDWLPTVNAQWNVTDRLKVRGSYAKTMIPLDLGNYGGGLTIATSDSQCDPTKRVATDAPCGIRQVTSASSSGNPNLKPWRSNNYDAAVEYYLGRASLFNVGYFRLDVGSFVNTQTVNDGRFADGDGQIRRTVPFTRPIQGAGGKIEGLEVGLKLAMSDITPNAFLLRNFGVDANYTRAGSKQTQSAPQRDGEAFPFVDNSKNQYNLAVWYQDSALQARIAWNRRSPRLTGSLQNIAIFQDTTNYWDANVTYSINNMFQVYVNGSNIFGEIERYYYQFDKDNKQIQSFNQFEPRYSAGVRVKF</sequence>
<dbReference type="Gene3D" id="2.40.170.20">
    <property type="entry name" value="TonB-dependent receptor, beta-barrel domain"/>
    <property type="match status" value="1"/>
</dbReference>
<dbReference type="GO" id="GO:0009279">
    <property type="term" value="C:cell outer membrane"/>
    <property type="evidence" value="ECO:0007669"/>
    <property type="project" value="UniProtKB-SubCell"/>
</dbReference>
<evidence type="ECO:0000313" key="10">
    <source>
        <dbReference type="Proteomes" id="UP000529795"/>
    </source>
</evidence>
<evidence type="ECO:0000256" key="4">
    <source>
        <dbReference type="RuleBase" id="RU003357"/>
    </source>
</evidence>
<dbReference type="RefSeq" id="WP_221364279.1">
    <property type="nucleotide sequence ID" value="NZ_JACIEV010000004.1"/>
</dbReference>
<evidence type="ECO:0000256" key="1">
    <source>
        <dbReference type="ARBA" id="ARBA00004442"/>
    </source>
</evidence>
<dbReference type="NCBIfam" id="TIGR01782">
    <property type="entry name" value="TonB-Xanth-Caul"/>
    <property type="match status" value="1"/>
</dbReference>
<gene>
    <name evidence="9" type="ORF">GGQ80_001758</name>
</gene>
<evidence type="ECO:0000259" key="8">
    <source>
        <dbReference type="Pfam" id="PF07715"/>
    </source>
</evidence>
<evidence type="ECO:0000256" key="2">
    <source>
        <dbReference type="ARBA" id="ARBA00023136"/>
    </source>
</evidence>
<feature type="chain" id="PRO_5032686041" evidence="6">
    <location>
        <begin position="23"/>
        <end position="1061"/>
    </location>
</feature>
<dbReference type="InterPro" id="IPR000531">
    <property type="entry name" value="Beta-barrel_TonB"/>
</dbReference>
<dbReference type="InterPro" id="IPR010104">
    <property type="entry name" value="TonB_rcpt_bac"/>
</dbReference>
<feature type="compositionally biased region" description="Polar residues" evidence="5">
    <location>
        <begin position="23"/>
        <end position="32"/>
    </location>
</feature>
<dbReference type="InterPro" id="IPR036942">
    <property type="entry name" value="Beta-barrel_TonB_sf"/>
</dbReference>
<dbReference type="Gene3D" id="2.170.130.10">
    <property type="entry name" value="TonB-dependent receptor, plug domain"/>
    <property type="match status" value="1"/>
</dbReference>
<evidence type="ECO:0000259" key="7">
    <source>
        <dbReference type="Pfam" id="PF00593"/>
    </source>
</evidence>
<dbReference type="SUPFAM" id="SSF56935">
    <property type="entry name" value="Porins"/>
    <property type="match status" value="1"/>
</dbReference>
<organism evidence="9 10">
    <name type="scientific">Sphingomonas jinjuensis</name>
    <dbReference type="NCBI Taxonomy" id="535907"/>
    <lineage>
        <taxon>Bacteria</taxon>
        <taxon>Pseudomonadati</taxon>
        <taxon>Pseudomonadota</taxon>
        <taxon>Alphaproteobacteria</taxon>
        <taxon>Sphingomonadales</taxon>
        <taxon>Sphingomonadaceae</taxon>
        <taxon>Sphingomonas</taxon>
    </lineage>
</organism>
<feature type="domain" description="TonB-dependent receptor plug" evidence="8">
    <location>
        <begin position="68"/>
        <end position="164"/>
    </location>
</feature>
<keyword evidence="3" id="KW-0998">Cell outer membrane</keyword>
<keyword evidence="4" id="KW-0798">TonB box</keyword>
<dbReference type="AlphaFoldDB" id="A0A840FB38"/>
<keyword evidence="9" id="KW-0675">Receptor</keyword>
<protein>
    <submittedName>
        <fullName evidence="9">TonB-dependent receptor</fullName>
    </submittedName>
</protein>
<dbReference type="Proteomes" id="UP000529795">
    <property type="component" value="Unassembled WGS sequence"/>
</dbReference>
<dbReference type="Pfam" id="PF00593">
    <property type="entry name" value="TonB_dep_Rec_b-barrel"/>
    <property type="match status" value="1"/>
</dbReference>
<accession>A0A840FB38</accession>
<proteinExistence type="inferred from homology"/>
<evidence type="ECO:0000256" key="3">
    <source>
        <dbReference type="ARBA" id="ARBA00023237"/>
    </source>
</evidence>
<feature type="region of interest" description="Disordered" evidence="5">
    <location>
        <begin position="23"/>
        <end position="48"/>
    </location>
</feature>
<name>A0A840FB38_9SPHN</name>
<evidence type="ECO:0000313" key="9">
    <source>
        <dbReference type="EMBL" id="MBB4153852.1"/>
    </source>
</evidence>
<dbReference type="InterPro" id="IPR037066">
    <property type="entry name" value="Plug_dom_sf"/>
</dbReference>
<dbReference type="EMBL" id="JACIEV010000004">
    <property type="protein sequence ID" value="MBB4153852.1"/>
    <property type="molecule type" value="Genomic_DNA"/>
</dbReference>
<dbReference type="PANTHER" id="PTHR40980:SF3">
    <property type="entry name" value="TONB-DEPENDENT RECEPTOR-LIKE BETA-BARREL DOMAIN-CONTAINING PROTEIN"/>
    <property type="match status" value="1"/>
</dbReference>
<reference evidence="9 10" key="1">
    <citation type="submission" date="2020-08" db="EMBL/GenBank/DDBJ databases">
        <title>Genomic Encyclopedia of Type Strains, Phase IV (KMG-IV): sequencing the most valuable type-strain genomes for metagenomic binning, comparative biology and taxonomic classification.</title>
        <authorList>
            <person name="Goeker M."/>
        </authorList>
    </citation>
    <scope>NUCLEOTIDE SEQUENCE [LARGE SCALE GENOMIC DNA]</scope>
    <source>
        <strain evidence="9 10">YC6723</strain>
    </source>
</reference>
<feature type="signal peptide" evidence="6">
    <location>
        <begin position="1"/>
        <end position="22"/>
    </location>
</feature>
<dbReference type="Pfam" id="PF07715">
    <property type="entry name" value="Plug"/>
    <property type="match status" value="1"/>
</dbReference>